<dbReference type="InterPro" id="IPR029016">
    <property type="entry name" value="GAF-like_dom_sf"/>
</dbReference>
<evidence type="ECO:0000259" key="1">
    <source>
        <dbReference type="PROSITE" id="PS51078"/>
    </source>
</evidence>
<dbReference type="Proteomes" id="UP001474181">
    <property type="component" value="Unassembled WGS sequence"/>
</dbReference>
<name>A0ABV1WU92_9ACTN</name>
<reference evidence="2 3" key="1">
    <citation type="submission" date="2024-06" db="EMBL/GenBank/DDBJ databases">
        <title>The Natural Products Discovery Center: Release of the First 8490 Sequenced Strains for Exploring Actinobacteria Biosynthetic Diversity.</title>
        <authorList>
            <person name="Kalkreuter E."/>
            <person name="Kautsar S.A."/>
            <person name="Yang D."/>
            <person name="Bader C.D."/>
            <person name="Teijaro C.N."/>
            <person name="Fluegel L."/>
            <person name="Davis C.M."/>
            <person name="Simpson J.R."/>
            <person name="Lauterbach L."/>
            <person name="Steele A.D."/>
            <person name="Gui C."/>
            <person name="Meng S."/>
            <person name="Li G."/>
            <person name="Viehrig K."/>
            <person name="Ye F."/>
            <person name="Su P."/>
            <person name="Kiefer A.F."/>
            <person name="Nichols A."/>
            <person name="Cepeda A.J."/>
            <person name="Yan W."/>
            <person name="Fan B."/>
            <person name="Jiang Y."/>
            <person name="Adhikari A."/>
            <person name="Zheng C.-J."/>
            <person name="Schuster L."/>
            <person name="Cowan T.M."/>
            <person name="Smanski M.J."/>
            <person name="Chevrette M.G."/>
            <person name="De Carvalho L.P.S."/>
            <person name="Shen B."/>
        </authorList>
    </citation>
    <scope>NUCLEOTIDE SEQUENCE [LARGE SCALE GENOMIC DNA]</scope>
    <source>
        <strain evidence="2 3">NPDC000234</strain>
    </source>
</reference>
<organism evidence="2 3">
    <name type="scientific">Streptomyces hyaluromycini</name>
    <dbReference type="NCBI Taxonomy" id="1377993"/>
    <lineage>
        <taxon>Bacteria</taxon>
        <taxon>Bacillati</taxon>
        <taxon>Actinomycetota</taxon>
        <taxon>Actinomycetes</taxon>
        <taxon>Kitasatosporales</taxon>
        <taxon>Streptomycetaceae</taxon>
        <taxon>Streptomyces</taxon>
    </lineage>
</organism>
<accession>A0ABV1WU92</accession>
<dbReference type="RefSeq" id="WP_350780273.1">
    <property type="nucleotide sequence ID" value="NZ_JBEPEK010000070.1"/>
</dbReference>
<dbReference type="PANTHER" id="PTHR30136">
    <property type="entry name" value="HELIX-TURN-HELIX TRANSCRIPTIONAL REGULATOR, ICLR FAMILY"/>
    <property type="match status" value="1"/>
</dbReference>
<feature type="domain" description="IclR-ED" evidence="1">
    <location>
        <begin position="1"/>
        <end position="153"/>
    </location>
</feature>
<dbReference type="EMBL" id="JBEPEK010000070">
    <property type="protein sequence ID" value="MER7180326.1"/>
    <property type="molecule type" value="Genomic_DNA"/>
</dbReference>
<sequence>MTARVTEKITVLTSAPRRGRRILPGPGAPWLPSGVGRRLPAHATGVGKALPAASEPAVIDAVIASGLPRVGPRTVTLPGPLVRQLQRIASSGIAYEHEESAPGVACVAAVIRAGDGPPVAAVSASGWIGRVGIRRIGPAVRTTALSISRGLSTP</sequence>
<keyword evidence="3" id="KW-1185">Reference proteome</keyword>
<dbReference type="SUPFAM" id="SSF55781">
    <property type="entry name" value="GAF domain-like"/>
    <property type="match status" value="1"/>
</dbReference>
<gene>
    <name evidence="2" type="ORF">ABT404_12750</name>
</gene>
<dbReference type="InterPro" id="IPR050707">
    <property type="entry name" value="HTH_MetabolicPath_Reg"/>
</dbReference>
<evidence type="ECO:0000313" key="3">
    <source>
        <dbReference type="Proteomes" id="UP001474181"/>
    </source>
</evidence>
<dbReference type="InterPro" id="IPR014757">
    <property type="entry name" value="Tscrpt_reg_IclR_C"/>
</dbReference>
<proteinExistence type="predicted"/>
<dbReference type="PANTHER" id="PTHR30136:SF24">
    <property type="entry name" value="HTH-TYPE TRANSCRIPTIONAL REPRESSOR ALLR"/>
    <property type="match status" value="1"/>
</dbReference>
<comment type="caution">
    <text evidence="2">The sequence shown here is derived from an EMBL/GenBank/DDBJ whole genome shotgun (WGS) entry which is preliminary data.</text>
</comment>
<dbReference type="Pfam" id="PF01614">
    <property type="entry name" value="IclR_C"/>
    <property type="match status" value="1"/>
</dbReference>
<evidence type="ECO:0000313" key="2">
    <source>
        <dbReference type="EMBL" id="MER7180326.1"/>
    </source>
</evidence>
<dbReference type="PROSITE" id="PS51078">
    <property type="entry name" value="ICLR_ED"/>
    <property type="match status" value="1"/>
</dbReference>
<dbReference type="Gene3D" id="3.30.450.40">
    <property type="match status" value="1"/>
</dbReference>
<protein>
    <submittedName>
        <fullName evidence="2">IclR family transcriptional regulator C-terminal domain-containing protein</fullName>
    </submittedName>
</protein>